<dbReference type="EMBL" id="EU016571">
    <property type="protein sequence ID" value="ABZ06287.1"/>
    <property type="molecule type" value="Genomic_DNA"/>
</dbReference>
<dbReference type="SUPFAM" id="SSF50974">
    <property type="entry name" value="Nitrous oxide reductase, N-terminal domain"/>
    <property type="match status" value="1"/>
</dbReference>
<gene>
    <name evidence="1" type="ORF">ALOHA_HF4000008B14ctg1g27</name>
</gene>
<reference evidence="1" key="1">
    <citation type="journal article" date="2008" name="ISME J.">
        <title>Genomic patterns of recombination, clonal divergence and environment in marine microbial populations.</title>
        <authorList>
            <person name="Konstantinidis K.T."/>
            <person name="Delong E.F."/>
        </authorList>
    </citation>
    <scope>NUCLEOTIDE SEQUENCE</scope>
</reference>
<evidence type="ECO:0008006" key="2">
    <source>
        <dbReference type="Google" id="ProtNLM"/>
    </source>
</evidence>
<evidence type="ECO:0000313" key="1">
    <source>
        <dbReference type="EMBL" id="ABZ06287.1"/>
    </source>
</evidence>
<proteinExistence type="predicted"/>
<accession>B3T129</accession>
<sequence length="318" mass="33795">MQRVRLQICWFIVTVLAFGSADCDGDSTFGVTDIPEPTMIPSQMAEPNAVSTRQPPEIRLGYTYQRPDGNRYLPGHGSLPEATPLHIPLGGRPKWLVAAPAGDASIWVACLEDGSVQAFSIADGRVQDQPITPGILPPRMPPLLMLMDGSATLVSILDTDSSILTSPVVLQPSGNMAYIRPNGDLVVRIGGRFTILPLNAPPPDARLLTDEDERLLLLTGATGSYPHGVLGDRIEAQSVTMVSTKRGVRVVWTAPLPDGDVVEGISPIWTDLDGDGTREILITVSNSRLGARLVVLNDAGDPVAFGLAVGRGALRSVG</sequence>
<organism evidence="1">
    <name type="scientific">uncultured marine microorganism HF4000_008B14</name>
    <dbReference type="NCBI Taxonomy" id="455512"/>
    <lineage>
        <taxon>unclassified sequences</taxon>
        <taxon>environmental samples</taxon>
    </lineage>
</organism>
<name>B3T129_9ZZZZ</name>
<protein>
    <recommendedName>
        <fullName evidence="2">FG-GAP repeat protein</fullName>
    </recommendedName>
</protein>
<dbReference type="AlphaFoldDB" id="B3T129"/>
<dbReference type="InterPro" id="IPR011045">
    <property type="entry name" value="N2O_reductase_N"/>
</dbReference>